<evidence type="ECO:0000313" key="2">
    <source>
        <dbReference type="Proteomes" id="UP000515154"/>
    </source>
</evidence>
<evidence type="ECO:0000313" key="5">
    <source>
        <dbReference type="RefSeq" id="XP_036365648.1"/>
    </source>
</evidence>
<keyword evidence="2" id="KW-1185">Reference proteome</keyword>
<sequence>MSKRSNRKRKLPQWMLSSVSSKTETTRDSDDDQLDADCDVESEDNDTKEHSNLDRANTVMYMMSEQELLHVAMKTLHTENEDLCSDEKPTTKPTKICFKNKTLVNFQPSSHRNQVNSVAINDNSIDANDHEDNSRRVDTRKEINESRHTKIKSHKKINDSVKNKKLKTKTPKTSRKDIEPVPPDTLSGHSHKKPTRVSGTILTNRDVETDQIATDKDIHINNKQWTDENIQKDKNGPTLPFTIFSSRETISRQKPDLSILDEIFL</sequence>
<feature type="compositionally biased region" description="Basic residues" evidence="1">
    <location>
        <begin position="1"/>
        <end position="11"/>
    </location>
</feature>
<evidence type="ECO:0000313" key="3">
    <source>
        <dbReference type="RefSeq" id="XP_029645867.1"/>
    </source>
</evidence>
<reference evidence="3 4" key="1">
    <citation type="submission" date="2025-08" db="UniProtKB">
        <authorList>
            <consortium name="RefSeq"/>
        </authorList>
    </citation>
    <scope>IDENTIFICATION</scope>
</reference>
<dbReference type="RefSeq" id="XP_036365647.1">
    <property type="nucleotide sequence ID" value="XM_036509754.1"/>
</dbReference>
<evidence type="ECO:0000313" key="4">
    <source>
        <dbReference type="RefSeq" id="XP_036365647.1"/>
    </source>
</evidence>
<dbReference type="Proteomes" id="UP000515154">
    <property type="component" value="Linkage group LG15"/>
</dbReference>
<evidence type="ECO:0000256" key="1">
    <source>
        <dbReference type="SAM" id="MobiDB-lite"/>
    </source>
</evidence>
<gene>
    <name evidence="3 4 5" type="primary">LOC115219763</name>
</gene>
<feature type="compositionally biased region" description="Basic and acidic residues" evidence="1">
    <location>
        <begin position="127"/>
        <end position="148"/>
    </location>
</feature>
<dbReference type="RefSeq" id="XP_036365648.1">
    <property type="nucleotide sequence ID" value="XM_036509755.1"/>
</dbReference>
<feature type="compositionally biased region" description="Basic residues" evidence="1">
    <location>
        <begin position="163"/>
        <end position="173"/>
    </location>
</feature>
<feature type="compositionally biased region" description="Acidic residues" evidence="1">
    <location>
        <begin position="29"/>
        <end position="44"/>
    </location>
</feature>
<organism evidence="2 3">
    <name type="scientific">Octopus sinensis</name>
    <name type="common">East Asian common octopus</name>
    <dbReference type="NCBI Taxonomy" id="2607531"/>
    <lineage>
        <taxon>Eukaryota</taxon>
        <taxon>Metazoa</taxon>
        <taxon>Spiralia</taxon>
        <taxon>Lophotrochozoa</taxon>
        <taxon>Mollusca</taxon>
        <taxon>Cephalopoda</taxon>
        <taxon>Coleoidea</taxon>
        <taxon>Octopodiformes</taxon>
        <taxon>Octopoda</taxon>
        <taxon>Incirrata</taxon>
        <taxon>Octopodidae</taxon>
        <taxon>Octopus</taxon>
    </lineage>
</organism>
<feature type="region of interest" description="Disordered" evidence="1">
    <location>
        <begin position="122"/>
        <end position="196"/>
    </location>
</feature>
<name>A0A6P7T6I0_9MOLL</name>
<feature type="region of interest" description="Disordered" evidence="1">
    <location>
        <begin position="1"/>
        <end position="55"/>
    </location>
</feature>
<dbReference type="RefSeq" id="XP_029645867.1">
    <property type="nucleotide sequence ID" value="XM_029790007.2"/>
</dbReference>
<protein>
    <submittedName>
        <fullName evidence="3 4">Uncharacterized protein LOC115219763</fullName>
    </submittedName>
</protein>
<dbReference type="KEGG" id="osn:115219763"/>
<dbReference type="AlphaFoldDB" id="A0A6P7T6I0"/>
<proteinExistence type="predicted"/>
<accession>A0A6P7T6I0</accession>